<proteinExistence type="predicted"/>
<dbReference type="GO" id="GO:0097602">
    <property type="term" value="F:cullin family protein binding"/>
    <property type="evidence" value="ECO:0007669"/>
    <property type="project" value="TreeGrafter"/>
</dbReference>
<dbReference type="AlphaFoldDB" id="R7QAJ7"/>
<evidence type="ECO:0000313" key="3">
    <source>
        <dbReference type="EMBL" id="CDF35522.1"/>
    </source>
</evidence>
<evidence type="ECO:0000256" key="1">
    <source>
        <dbReference type="RuleBase" id="RU410713"/>
    </source>
</evidence>
<name>R7QAJ7_CHOCR</name>
<dbReference type="GO" id="GO:0032182">
    <property type="term" value="F:ubiquitin-like protein binding"/>
    <property type="evidence" value="ECO:0007669"/>
    <property type="project" value="TreeGrafter"/>
</dbReference>
<dbReference type="PROSITE" id="PS51229">
    <property type="entry name" value="DCUN1"/>
    <property type="match status" value="1"/>
</dbReference>
<dbReference type="GO" id="GO:0031624">
    <property type="term" value="F:ubiquitin conjugating enzyme binding"/>
    <property type="evidence" value="ECO:0007669"/>
    <property type="project" value="TreeGrafter"/>
</dbReference>
<dbReference type="OrthoDB" id="780at2759"/>
<dbReference type="KEGG" id="ccp:CHC_T00009318001"/>
<sequence length="218" mass="25280">MRRNSNRLSRSQDGSRNHVNLTAIDDLFNRFKEAAEEKIEAEGMQALFEALDVDPLDITSLVFAWKLRAKTPFEFSRSEFVDGCVNLGADSLEKLKAVLPSLKESLNNDDDFRSFYMFAFDYNKPIEQRSLPIEVARQLFPLILGGRFAHIDLWIEFLEGKKHAISRDTYSLLLDFARNIDYDLKNFDEENGAWPVLLDEFVDFAKPRIAQDKDRMDE</sequence>
<dbReference type="RefSeq" id="XP_005715341.1">
    <property type="nucleotide sequence ID" value="XM_005715284.1"/>
</dbReference>
<accession>R7QAJ7</accession>
<dbReference type="InterPro" id="IPR014764">
    <property type="entry name" value="DCN-prot"/>
</dbReference>
<dbReference type="Gene3D" id="1.10.238.10">
    <property type="entry name" value="EF-hand"/>
    <property type="match status" value="1"/>
</dbReference>
<dbReference type="GO" id="GO:0045116">
    <property type="term" value="P:protein neddylation"/>
    <property type="evidence" value="ECO:0007669"/>
    <property type="project" value="TreeGrafter"/>
</dbReference>
<evidence type="ECO:0000313" key="4">
    <source>
        <dbReference type="Proteomes" id="UP000012073"/>
    </source>
</evidence>
<dbReference type="Pfam" id="PF03556">
    <property type="entry name" value="Cullin_binding"/>
    <property type="match status" value="1"/>
</dbReference>
<comment type="function">
    <text evidence="1">Neddylation of cullins play an essential role in the regulation of SCF-type complexes activity.</text>
</comment>
<organism evidence="3 4">
    <name type="scientific">Chondrus crispus</name>
    <name type="common">Carrageen Irish moss</name>
    <name type="synonym">Polymorpha crispa</name>
    <dbReference type="NCBI Taxonomy" id="2769"/>
    <lineage>
        <taxon>Eukaryota</taxon>
        <taxon>Rhodophyta</taxon>
        <taxon>Florideophyceae</taxon>
        <taxon>Rhodymeniophycidae</taxon>
        <taxon>Gigartinales</taxon>
        <taxon>Gigartinaceae</taxon>
        <taxon>Chondrus</taxon>
    </lineage>
</organism>
<dbReference type="Gramene" id="CDF35522">
    <property type="protein sequence ID" value="CDF35522"/>
    <property type="gene ID" value="CHC_T00009318001"/>
</dbReference>
<reference evidence="4" key="1">
    <citation type="journal article" date="2013" name="Proc. Natl. Acad. Sci. U.S.A.">
        <title>Genome structure and metabolic features in the red seaweed Chondrus crispus shed light on evolution of the Archaeplastida.</title>
        <authorList>
            <person name="Collen J."/>
            <person name="Porcel B."/>
            <person name="Carre W."/>
            <person name="Ball S.G."/>
            <person name="Chaparro C."/>
            <person name="Tonon T."/>
            <person name="Barbeyron T."/>
            <person name="Michel G."/>
            <person name="Noel B."/>
            <person name="Valentin K."/>
            <person name="Elias M."/>
            <person name="Artiguenave F."/>
            <person name="Arun A."/>
            <person name="Aury J.M."/>
            <person name="Barbosa-Neto J.F."/>
            <person name="Bothwell J.H."/>
            <person name="Bouget F.Y."/>
            <person name="Brillet L."/>
            <person name="Cabello-Hurtado F."/>
            <person name="Capella-Gutierrez S."/>
            <person name="Charrier B."/>
            <person name="Cladiere L."/>
            <person name="Cock J.M."/>
            <person name="Coelho S.M."/>
            <person name="Colleoni C."/>
            <person name="Czjzek M."/>
            <person name="Da Silva C."/>
            <person name="Delage L."/>
            <person name="Denoeud F."/>
            <person name="Deschamps P."/>
            <person name="Dittami S.M."/>
            <person name="Gabaldon T."/>
            <person name="Gachon C.M."/>
            <person name="Groisillier A."/>
            <person name="Herve C."/>
            <person name="Jabbari K."/>
            <person name="Katinka M."/>
            <person name="Kloareg B."/>
            <person name="Kowalczyk N."/>
            <person name="Labadie K."/>
            <person name="Leblanc C."/>
            <person name="Lopez P.J."/>
            <person name="McLachlan D.H."/>
            <person name="Meslet-Cladiere L."/>
            <person name="Moustafa A."/>
            <person name="Nehr Z."/>
            <person name="Nyvall Collen P."/>
            <person name="Panaud O."/>
            <person name="Partensky F."/>
            <person name="Poulain J."/>
            <person name="Rensing S.A."/>
            <person name="Rousvoal S."/>
            <person name="Samson G."/>
            <person name="Symeonidi A."/>
            <person name="Weissenbach J."/>
            <person name="Zambounis A."/>
            <person name="Wincker P."/>
            <person name="Boyen C."/>
        </authorList>
    </citation>
    <scope>NUCLEOTIDE SEQUENCE [LARGE SCALE GENOMIC DNA]</scope>
    <source>
        <strain evidence="4">cv. Stackhouse</strain>
    </source>
</reference>
<dbReference type="InterPro" id="IPR042460">
    <property type="entry name" value="DCN1-like_PONY"/>
</dbReference>
<dbReference type="EMBL" id="HG001733">
    <property type="protein sequence ID" value="CDF35522.1"/>
    <property type="molecule type" value="Genomic_DNA"/>
</dbReference>
<dbReference type="STRING" id="2769.R7QAJ7"/>
<gene>
    <name evidence="3" type="ORF">CHC_T00009318001</name>
</gene>
<dbReference type="PANTHER" id="PTHR12281:SF31">
    <property type="entry name" value="DCN1-LIKE PROTEIN 3"/>
    <property type="match status" value="1"/>
</dbReference>
<protein>
    <recommendedName>
        <fullName evidence="1">Defective in cullin neddylation protein</fullName>
    </recommendedName>
</protein>
<dbReference type="PANTHER" id="PTHR12281">
    <property type="entry name" value="RP42 RELATED"/>
    <property type="match status" value="1"/>
</dbReference>
<dbReference type="Proteomes" id="UP000012073">
    <property type="component" value="Unassembled WGS sequence"/>
</dbReference>
<keyword evidence="4" id="KW-1185">Reference proteome</keyword>
<dbReference type="GO" id="GO:0000151">
    <property type="term" value="C:ubiquitin ligase complex"/>
    <property type="evidence" value="ECO:0007669"/>
    <property type="project" value="TreeGrafter"/>
</dbReference>
<dbReference type="InterPro" id="IPR005176">
    <property type="entry name" value="PONY_dom"/>
</dbReference>
<dbReference type="OMA" id="LWCKFLQ"/>
<dbReference type="GeneID" id="17323062"/>
<dbReference type="Gene3D" id="1.10.238.200">
    <property type="entry name" value="Cullin, PONY binding domain"/>
    <property type="match status" value="1"/>
</dbReference>
<evidence type="ECO:0000259" key="2">
    <source>
        <dbReference type="PROSITE" id="PS51229"/>
    </source>
</evidence>
<feature type="domain" description="DCUN1" evidence="2">
    <location>
        <begin position="19"/>
        <end position="206"/>
    </location>
</feature>